<feature type="signal peptide" evidence="2">
    <location>
        <begin position="1"/>
        <end position="16"/>
    </location>
</feature>
<feature type="region of interest" description="Disordered" evidence="1">
    <location>
        <begin position="313"/>
        <end position="346"/>
    </location>
</feature>
<reference evidence="3" key="1">
    <citation type="journal article" date="2019" name="Sci. Rep.">
        <title>Draft genome of Tanacetum cinerariifolium, the natural source of mosquito coil.</title>
        <authorList>
            <person name="Yamashiro T."/>
            <person name="Shiraishi A."/>
            <person name="Satake H."/>
            <person name="Nakayama K."/>
        </authorList>
    </citation>
    <scope>NUCLEOTIDE SEQUENCE</scope>
</reference>
<keyword evidence="2" id="KW-0732">Signal</keyword>
<evidence type="ECO:0000256" key="2">
    <source>
        <dbReference type="SAM" id="SignalP"/>
    </source>
</evidence>
<evidence type="ECO:0008006" key="4">
    <source>
        <dbReference type="Google" id="ProtNLM"/>
    </source>
</evidence>
<gene>
    <name evidence="3" type="ORF">Tci_063897</name>
</gene>
<dbReference type="EMBL" id="BKCJ010010514">
    <property type="protein sequence ID" value="GEU91919.1"/>
    <property type="molecule type" value="Genomic_DNA"/>
</dbReference>
<proteinExistence type="predicted"/>
<accession>A0A6L2P2S1</accession>
<name>A0A6L2P2S1_TANCI</name>
<protein>
    <recommendedName>
        <fullName evidence="4">Reverse transcriptase domain-containing protein</fullName>
    </recommendedName>
</protein>
<feature type="chain" id="PRO_5027068848" description="Reverse transcriptase domain-containing protein" evidence="2">
    <location>
        <begin position="17"/>
        <end position="458"/>
    </location>
</feature>
<dbReference type="AlphaFoldDB" id="A0A6L2P2S1"/>
<evidence type="ECO:0000256" key="1">
    <source>
        <dbReference type="SAM" id="MobiDB-lite"/>
    </source>
</evidence>
<organism evidence="3">
    <name type="scientific">Tanacetum cinerariifolium</name>
    <name type="common">Dalmatian daisy</name>
    <name type="synonym">Chrysanthemum cinerariifolium</name>
    <dbReference type="NCBI Taxonomy" id="118510"/>
    <lineage>
        <taxon>Eukaryota</taxon>
        <taxon>Viridiplantae</taxon>
        <taxon>Streptophyta</taxon>
        <taxon>Embryophyta</taxon>
        <taxon>Tracheophyta</taxon>
        <taxon>Spermatophyta</taxon>
        <taxon>Magnoliopsida</taxon>
        <taxon>eudicotyledons</taxon>
        <taxon>Gunneridae</taxon>
        <taxon>Pentapetalae</taxon>
        <taxon>asterids</taxon>
        <taxon>campanulids</taxon>
        <taxon>Asterales</taxon>
        <taxon>Asteraceae</taxon>
        <taxon>Asteroideae</taxon>
        <taxon>Anthemideae</taxon>
        <taxon>Anthemidinae</taxon>
        <taxon>Tanacetum</taxon>
    </lineage>
</organism>
<evidence type="ECO:0000313" key="3">
    <source>
        <dbReference type="EMBL" id="GEU91919.1"/>
    </source>
</evidence>
<sequence>MAALVIFVFINVSVRSVRTSFSRVILISSISVEVSVAQKVGAAIVALPVGVFELDTHSSSEADPSKSSLPPVFLALRYTSHHLDHFTFGSSSNHSSSGHSISGHSLSGHRPPDTIRFVPLSTMYPLTISKSSARDSSFELSAGPYRKRCRSPAATMTSSIHALRALVPSRVDLLLPRKRYRADATVAEVAVDKDVEAGVNACFSMEVDVKVYVEDGVEDEVKSSDKGTMEGVVDVVVGIDIPDGMLMLDVVENLEQIEEVVQDIYGHVIEIPLQRIMTTTHSGMTPKEIEELINQRVAEALTAYKVNRAAELAVESQSQNKDDDDNENGRGNGNRNREGNGNRNPIWNNKGVMHVACLPNNIQGNVISSEPTRLQDVVRIANNLMDQKLKSYAVKMLRIKEGLITTRRTTMCNNRRTRDRMLVGKVWQEPTQLVAMRKRDMMGLFLTTTNVSYTMKGC</sequence>
<comment type="caution">
    <text evidence="3">The sequence shown here is derived from an EMBL/GenBank/DDBJ whole genome shotgun (WGS) entry which is preliminary data.</text>
</comment>